<dbReference type="AlphaFoldDB" id="A0A0F9UEY7"/>
<proteinExistence type="predicted"/>
<protein>
    <submittedName>
        <fullName evidence="1">Uncharacterized protein</fullName>
    </submittedName>
</protein>
<sequence>MIDPTQRICRAFFSSSEGKEVLAHMLRNAKFFDYITTPEEQAVENFVKELLSDIGVWNMDNADSFVNLLMNLPVIKTPEVKET</sequence>
<name>A0A0F9UEY7_9ZZZZ</name>
<evidence type="ECO:0000313" key="1">
    <source>
        <dbReference type="EMBL" id="KKN59771.1"/>
    </source>
</evidence>
<accession>A0A0F9UEY7</accession>
<gene>
    <name evidence="1" type="ORF">LCGC14_0538610</name>
</gene>
<dbReference type="EMBL" id="LAZR01000715">
    <property type="protein sequence ID" value="KKN59771.1"/>
    <property type="molecule type" value="Genomic_DNA"/>
</dbReference>
<organism evidence="1">
    <name type="scientific">marine sediment metagenome</name>
    <dbReference type="NCBI Taxonomy" id="412755"/>
    <lineage>
        <taxon>unclassified sequences</taxon>
        <taxon>metagenomes</taxon>
        <taxon>ecological metagenomes</taxon>
    </lineage>
</organism>
<reference evidence="1" key="1">
    <citation type="journal article" date="2015" name="Nature">
        <title>Complex archaea that bridge the gap between prokaryotes and eukaryotes.</title>
        <authorList>
            <person name="Spang A."/>
            <person name="Saw J.H."/>
            <person name="Jorgensen S.L."/>
            <person name="Zaremba-Niedzwiedzka K."/>
            <person name="Martijn J."/>
            <person name="Lind A.E."/>
            <person name="van Eijk R."/>
            <person name="Schleper C."/>
            <person name="Guy L."/>
            <person name="Ettema T.J."/>
        </authorList>
    </citation>
    <scope>NUCLEOTIDE SEQUENCE</scope>
</reference>
<comment type="caution">
    <text evidence="1">The sequence shown here is derived from an EMBL/GenBank/DDBJ whole genome shotgun (WGS) entry which is preliminary data.</text>
</comment>